<dbReference type="SUPFAM" id="SSF56112">
    <property type="entry name" value="Protein kinase-like (PK-like)"/>
    <property type="match status" value="1"/>
</dbReference>
<keyword evidence="3" id="KW-1185">Reference proteome</keyword>
<dbReference type="EMBL" id="CP015961">
    <property type="protein sequence ID" value="ANI92396.1"/>
    <property type="molecule type" value="Genomic_DNA"/>
</dbReference>
<protein>
    <recommendedName>
        <fullName evidence="1">Aminoglycoside phosphotransferase domain-containing protein</fullName>
    </recommendedName>
</protein>
<name>A0A173LJ99_9ACTN</name>
<dbReference type="PANTHER" id="PTHR21310">
    <property type="entry name" value="AMINOGLYCOSIDE PHOSPHOTRANSFERASE-RELATED-RELATED"/>
    <property type="match status" value="1"/>
</dbReference>
<dbReference type="STRING" id="499555.BJL86_1619"/>
<dbReference type="Proteomes" id="UP000186104">
    <property type="component" value="Chromosome"/>
</dbReference>
<dbReference type="AlphaFoldDB" id="A0A173LJ99"/>
<dbReference type="InterPro" id="IPR051678">
    <property type="entry name" value="AGP_Transferase"/>
</dbReference>
<dbReference type="RefSeq" id="WP_067471210.1">
    <property type="nucleotide sequence ID" value="NZ_CP015961.1"/>
</dbReference>
<sequence>MAVPGLGDRTRLAERLIAHTWPHLRFADTSVPTPGMDHAVIVLRDVIDTSAGTGDAGAFLGDLVVRAPLTSDYRAQSHAEAEVLEELRAVLARQGSGVRIPRPVLRTTDGTIGAQTFVEGSPITAAAWDTMASAQQEKVVDEFAELFAAMHTRDVDSAPFNTVESWWLPTEHRELTEAVRGEGLGHTRLNISSPRALPAKAAKVAETAPKVIPGELSDSDKDIIEEIIRDVSAVLKTPFSPRLVHSDLYDAHALWDGDHLGVIDFSDMNRGDPAIDFAHLVDLDPTLADVVLARTKATSVDGIRPEYDDDILDRAWIYKRWDAVFLLIDHLRTGFTSAEEAREAFAAVRNPRRPGAV</sequence>
<reference evidence="2 3" key="1">
    <citation type="submission" date="2016-06" db="EMBL/GenBank/DDBJ databases">
        <title>Complete genome sequence of a saline-alkali tolerant type strain Dietzia timorensis ID05-A0528T.</title>
        <authorList>
            <person name="Wu X."/>
        </authorList>
    </citation>
    <scope>NUCLEOTIDE SEQUENCE [LARGE SCALE GENOMIC DNA]</scope>
    <source>
        <strain evidence="2 3">ID05-A0528</strain>
    </source>
</reference>
<gene>
    <name evidence="2" type="ORF">BJL86_1619</name>
</gene>
<accession>A0A173LJ99</accession>
<dbReference type="Pfam" id="PF01636">
    <property type="entry name" value="APH"/>
    <property type="match status" value="1"/>
</dbReference>
<proteinExistence type="predicted"/>
<dbReference type="KEGG" id="dtm:BJL86_1619"/>
<evidence type="ECO:0000313" key="3">
    <source>
        <dbReference type="Proteomes" id="UP000186104"/>
    </source>
</evidence>
<evidence type="ECO:0000259" key="1">
    <source>
        <dbReference type="Pfam" id="PF01636"/>
    </source>
</evidence>
<dbReference type="OrthoDB" id="3806873at2"/>
<evidence type="ECO:0000313" key="2">
    <source>
        <dbReference type="EMBL" id="ANI92396.1"/>
    </source>
</evidence>
<feature type="domain" description="Aminoglycoside phosphotransferase" evidence="1">
    <location>
        <begin position="61"/>
        <end position="290"/>
    </location>
</feature>
<organism evidence="2 3">
    <name type="scientific">Dietzia timorensis</name>
    <dbReference type="NCBI Taxonomy" id="499555"/>
    <lineage>
        <taxon>Bacteria</taxon>
        <taxon>Bacillati</taxon>
        <taxon>Actinomycetota</taxon>
        <taxon>Actinomycetes</taxon>
        <taxon>Mycobacteriales</taxon>
        <taxon>Dietziaceae</taxon>
        <taxon>Dietzia</taxon>
    </lineage>
</organism>
<dbReference type="InterPro" id="IPR002575">
    <property type="entry name" value="Aminoglycoside_PTrfase"/>
</dbReference>
<dbReference type="InterPro" id="IPR011009">
    <property type="entry name" value="Kinase-like_dom_sf"/>
</dbReference>
<dbReference type="Gene3D" id="3.90.1200.10">
    <property type="match status" value="1"/>
</dbReference>